<dbReference type="EMBL" id="MDLC01000041">
    <property type="protein sequence ID" value="ODS23047.1"/>
    <property type="molecule type" value="Genomic_DNA"/>
</dbReference>
<feature type="compositionally biased region" description="Polar residues" evidence="1">
    <location>
        <begin position="85"/>
        <end position="96"/>
    </location>
</feature>
<protein>
    <submittedName>
        <fullName evidence="2">Uncharacterized protein</fullName>
    </submittedName>
</protein>
<name>A0A1D2QN92_9GAMM</name>
<feature type="compositionally biased region" description="Basic and acidic residues" evidence="1">
    <location>
        <begin position="68"/>
        <end position="83"/>
    </location>
</feature>
<comment type="caution">
    <text evidence="2">The sequence shown here is derived from an EMBL/GenBank/DDBJ whole genome shotgun (WGS) entry which is preliminary data.</text>
</comment>
<dbReference type="STRING" id="62101.AB835_10875"/>
<feature type="region of interest" description="Disordered" evidence="1">
    <location>
        <begin position="68"/>
        <end position="96"/>
    </location>
</feature>
<evidence type="ECO:0000313" key="2">
    <source>
        <dbReference type="EMBL" id="ODS23047.1"/>
    </source>
</evidence>
<proteinExistence type="predicted"/>
<dbReference type="AlphaFoldDB" id="A0A1D2QN92"/>
<organism evidence="2 3">
    <name type="scientific">Candidatus Endobugula sertula</name>
    <name type="common">Bugula neritina bacterial symbiont</name>
    <dbReference type="NCBI Taxonomy" id="62101"/>
    <lineage>
        <taxon>Bacteria</taxon>
        <taxon>Pseudomonadati</taxon>
        <taxon>Pseudomonadota</taxon>
        <taxon>Gammaproteobacteria</taxon>
        <taxon>Cellvibrionales</taxon>
        <taxon>Cellvibrionaceae</taxon>
        <taxon>Candidatus Endobugula</taxon>
    </lineage>
</organism>
<accession>A0A1D2QN92</accession>
<sequence length="96" mass="10833">MSDQKKLPSHTLSFAETQVDGRGQEKLGKPVEVATVWPRSNGKKGGMVQWHISPQNLGDGAWFLLDKERQQNQNKAQEKDAFDQVKTNNKEQGLSR</sequence>
<gene>
    <name evidence="2" type="ORF">AB835_10875</name>
</gene>
<reference evidence="2 3" key="1">
    <citation type="journal article" date="2016" name="Appl. Environ. Microbiol.">
        <title>Lack of Overt Genome Reduction in the Bryostatin-Producing Bryozoan Symbiont "Candidatus Endobugula sertula".</title>
        <authorList>
            <person name="Miller I.J."/>
            <person name="Vanee N."/>
            <person name="Fong S.S."/>
            <person name="Lim-Fong G.E."/>
            <person name="Kwan J.C."/>
        </authorList>
    </citation>
    <scope>NUCLEOTIDE SEQUENCE [LARGE SCALE GENOMIC DNA]</scope>
    <source>
        <strain evidence="2">AB1-4</strain>
    </source>
</reference>
<feature type="region of interest" description="Disordered" evidence="1">
    <location>
        <begin position="1"/>
        <end position="27"/>
    </location>
</feature>
<evidence type="ECO:0000256" key="1">
    <source>
        <dbReference type="SAM" id="MobiDB-lite"/>
    </source>
</evidence>
<dbReference type="Proteomes" id="UP000242502">
    <property type="component" value="Unassembled WGS sequence"/>
</dbReference>
<evidence type="ECO:0000313" key="3">
    <source>
        <dbReference type="Proteomes" id="UP000242502"/>
    </source>
</evidence>